<organism evidence="2 3">
    <name type="scientific">Helicobacter turcicus</name>
    <dbReference type="NCBI Taxonomy" id="2867412"/>
    <lineage>
        <taxon>Bacteria</taxon>
        <taxon>Pseudomonadati</taxon>
        <taxon>Campylobacterota</taxon>
        <taxon>Epsilonproteobacteria</taxon>
        <taxon>Campylobacterales</taxon>
        <taxon>Helicobacteraceae</taxon>
        <taxon>Helicobacter</taxon>
    </lineage>
</organism>
<proteinExistence type="predicted"/>
<keyword evidence="3" id="KW-1185">Reference proteome</keyword>
<dbReference type="InterPro" id="IPR019096">
    <property type="entry name" value="YopX_protein"/>
</dbReference>
<evidence type="ECO:0000313" key="2">
    <source>
        <dbReference type="EMBL" id="MBX7491230.1"/>
    </source>
</evidence>
<evidence type="ECO:0000259" key="1">
    <source>
        <dbReference type="Pfam" id="PF09643"/>
    </source>
</evidence>
<dbReference type="InterPro" id="IPR023385">
    <property type="entry name" value="YopX-like_C"/>
</dbReference>
<name>A0ABS7JP92_9HELI</name>
<dbReference type="SUPFAM" id="SSF159006">
    <property type="entry name" value="YopX-like"/>
    <property type="match status" value="1"/>
</dbReference>
<dbReference type="RefSeq" id="WP_221532531.1">
    <property type="nucleotide sequence ID" value="NZ_JAIGYP010000010.1"/>
</dbReference>
<gene>
    <name evidence="2" type="ORF">K4G57_07135</name>
</gene>
<protein>
    <recommendedName>
        <fullName evidence="1">YopX protein domain-containing protein</fullName>
    </recommendedName>
</protein>
<dbReference type="EMBL" id="JAIGYQ010000010">
    <property type="protein sequence ID" value="MBX7491230.1"/>
    <property type="molecule type" value="Genomic_DNA"/>
</dbReference>
<comment type="caution">
    <text evidence="2">The sequence shown here is derived from an EMBL/GenBank/DDBJ whole genome shotgun (WGS) entry which is preliminary data.</text>
</comment>
<dbReference type="Pfam" id="PF09643">
    <property type="entry name" value="YopX"/>
    <property type="match status" value="1"/>
</dbReference>
<accession>A0ABS7JP92</accession>
<evidence type="ECO:0000313" key="3">
    <source>
        <dbReference type="Proteomes" id="UP000700059"/>
    </source>
</evidence>
<sequence>MEQPTKDLNFAEYQYKASNFENFRIYSKSGRYHYFNFRKSFRFDARDYDKDALIEFGTGYKDKNSKEIFQNDIVCTKDCEGYKRYHRVIKSDEGYYTYDDNLLDSDKNNIAVVGHIHSKNFEIWRDVSGNEMEWRKIK</sequence>
<dbReference type="Proteomes" id="UP000700059">
    <property type="component" value="Unassembled WGS sequence"/>
</dbReference>
<dbReference type="Gene3D" id="2.30.30.290">
    <property type="entry name" value="YopX-like domains"/>
    <property type="match status" value="1"/>
</dbReference>
<feature type="domain" description="YopX protein" evidence="1">
    <location>
        <begin position="44"/>
        <end position="118"/>
    </location>
</feature>
<reference evidence="2 3" key="1">
    <citation type="submission" date="2021-08" db="EMBL/GenBank/DDBJ databases">
        <title>Helicobacter spp. isolated from feces of Anatolian Ground Squirrel (Spermophilus xanthoprymnus) in Turkey.</title>
        <authorList>
            <person name="Aydin F."/>
            <person name="Abay S."/>
            <person name="Kayman T."/>
            <person name="Karakaya E."/>
            <person name="Saticioglu I.B."/>
        </authorList>
    </citation>
    <scope>NUCLEOTIDE SEQUENCE [LARGE SCALE GENOMIC DNA]</scope>
    <source>
        <strain evidence="2 3">Faydin-H70</strain>
    </source>
</reference>